<dbReference type="InterPro" id="IPR016169">
    <property type="entry name" value="FAD-bd_PCMH_sub2"/>
</dbReference>
<evidence type="ECO:0000256" key="5">
    <source>
        <dbReference type="ARBA" id="ARBA00022737"/>
    </source>
</evidence>
<dbReference type="InterPro" id="IPR044751">
    <property type="entry name" value="Ion_transp-like_CBS"/>
</dbReference>
<dbReference type="InterPro" id="IPR005170">
    <property type="entry name" value="Transptr-assoc_dom"/>
</dbReference>
<proteinExistence type="inferred from homology"/>
<dbReference type="Pfam" id="PF03471">
    <property type="entry name" value="CorC_HlyC"/>
    <property type="match status" value="1"/>
</dbReference>
<dbReference type="Pfam" id="PF00571">
    <property type="entry name" value="CBS"/>
    <property type="match status" value="1"/>
</dbReference>
<evidence type="ECO:0000256" key="4">
    <source>
        <dbReference type="ARBA" id="ARBA00022692"/>
    </source>
</evidence>
<dbReference type="SMART" id="SM01091">
    <property type="entry name" value="CorC_HlyC"/>
    <property type="match status" value="1"/>
</dbReference>
<dbReference type="Proteomes" id="UP000298603">
    <property type="component" value="Chromosome"/>
</dbReference>
<name>A0A4D6YMY9_9GAMM</name>
<feature type="transmembrane region" description="Helical" evidence="10">
    <location>
        <begin position="184"/>
        <end position="201"/>
    </location>
</feature>
<dbReference type="PANTHER" id="PTHR22777:SF15">
    <property type="entry name" value="UPF0053 INNER MEMBRANE PROTEIN YOAE"/>
    <property type="match status" value="1"/>
</dbReference>
<dbReference type="OrthoDB" id="9805314at2"/>
<comment type="subcellular location">
    <subcellularLocation>
        <location evidence="1">Cell membrane</location>
        <topology evidence="1">Multi-pass membrane protein</topology>
    </subcellularLocation>
</comment>
<reference evidence="12 13" key="1">
    <citation type="submission" date="2018-10" db="EMBL/GenBank/DDBJ databases">
        <title>Comparative functional genomics of the obligate endosymbiont Buchnera aphidicola.</title>
        <authorList>
            <person name="Chong R.A."/>
        </authorList>
    </citation>
    <scope>NUCLEOTIDE SEQUENCE [LARGE SCALE GENOMIC DNA]</scope>
    <source>
        <strain evidence="12 13">Tma</strain>
    </source>
</reference>
<evidence type="ECO:0000256" key="2">
    <source>
        <dbReference type="ARBA" id="ARBA00006337"/>
    </source>
</evidence>
<feature type="transmembrane region" description="Helical" evidence="10">
    <location>
        <begin position="154"/>
        <end position="172"/>
    </location>
</feature>
<keyword evidence="7 9" id="KW-0129">CBS domain</keyword>
<dbReference type="Gene3D" id="3.30.465.10">
    <property type="match status" value="1"/>
</dbReference>
<gene>
    <name evidence="12" type="ORF">D9V81_01130</name>
</gene>
<dbReference type="InterPro" id="IPR000644">
    <property type="entry name" value="CBS_dom"/>
</dbReference>
<evidence type="ECO:0000256" key="7">
    <source>
        <dbReference type="ARBA" id="ARBA00023122"/>
    </source>
</evidence>
<organism evidence="12 13">
    <name type="scientific">Buchnera aphidicola</name>
    <name type="common">Therioaphis trifolii</name>
    <dbReference type="NCBI Taxonomy" id="1241884"/>
    <lineage>
        <taxon>Bacteria</taxon>
        <taxon>Pseudomonadati</taxon>
        <taxon>Pseudomonadota</taxon>
        <taxon>Gammaproteobacteria</taxon>
        <taxon>Enterobacterales</taxon>
        <taxon>Erwiniaceae</taxon>
        <taxon>Buchnera</taxon>
    </lineage>
</organism>
<keyword evidence="8 10" id="KW-0472">Membrane</keyword>
<dbReference type="SUPFAM" id="SSF54631">
    <property type="entry name" value="CBS-domain pair"/>
    <property type="match status" value="1"/>
</dbReference>
<feature type="transmembrane region" description="Helical" evidence="10">
    <location>
        <begin position="12"/>
        <end position="36"/>
    </location>
</feature>
<accession>A0A4D6YMY9</accession>
<dbReference type="RefSeq" id="WP_158349482.1">
    <property type="nucleotide sequence ID" value="NZ_CP032996.1"/>
</dbReference>
<dbReference type="Gene3D" id="3.10.580.10">
    <property type="entry name" value="CBS-domain"/>
    <property type="match status" value="1"/>
</dbReference>
<keyword evidence="13" id="KW-1185">Reference proteome</keyword>
<dbReference type="PANTHER" id="PTHR22777">
    <property type="entry name" value="HEMOLYSIN-RELATED"/>
    <property type="match status" value="1"/>
</dbReference>
<sequence length="524" mass="59689">MVCLLNPNLWFGLLTLVLLEIVLSIDNLIFIAILSGKLPPKQRNKARLIGLGFSLTIRLILLLIISWIITLTDPIFNNKYFILSGRDLILLSGGLFLFFKATIELHEKLEGCLNNPTNNKNYSGFWTIVIQIVILDVIFSLDSVITAVGMVNKLFIMMFAVIIATFLMLIASKPLTKFINSNKTIVVLCLSFLLIIGLNLISESIGIYIPKGYIYVAIGFSVIIESFNQIAFHNFTKYESLKPIRQRITEIILRIINKTHYKNIIKNKNLQKIKKNNLYNVLKIRKENFHDEEKYMISSILNLASRSIRSIMTPREEISWIDTNNTIEQIKIKLLDTPHSLFPVCRGELDNILGVVRAKELLVHLNRHKKNIEQFSSTTPPIVVLETLDPINLIKILRQSKGNFVIVINEFNVVQGLITPLDILETIAGEFPDADETPAIIIEKNSWLVKGSTNISTISQVLKIKNFLYNKKNNHSLSKLLINKFGRVPNPGDIIIIPPLKFNIILVTEYQINLIRIIKNTQIQ</sequence>
<feature type="transmembrane region" description="Helical" evidence="10">
    <location>
        <begin position="124"/>
        <end position="148"/>
    </location>
</feature>
<feature type="transmembrane region" description="Helical" evidence="10">
    <location>
        <begin position="48"/>
        <end position="69"/>
    </location>
</feature>
<evidence type="ECO:0000256" key="3">
    <source>
        <dbReference type="ARBA" id="ARBA00022475"/>
    </source>
</evidence>
<dbReference type="AlphaFoldDB" id="A0A4D6YMY9"/>
<dbReference type="InterPro" id="IPR046342">
    <property type="entry name" value="CBS_dom_sf"/>
</dbReference>
<keyword evidence="6 10" id="KW-1133">Transmembrane helix</keyword>
<evidence type="ECO:0000256" key="6">
    <source>
        <dbReference type="ARBA" id="ARBA00022989"/>
    </source>
</evidence>
<dbReference type="Pfam" id="PF03741">
    <property type="entry name" value="TerC"/>
    <property type="match status" value="1"/>
</dbReference>
<evidence type="ECO:0000259" key="11">
    <source>
        <dbReference type="PROSITE" id="PS51371"/>
    </source>
</evidence>
<evidence type="ECO:0000256" key="1">
    <source>
        <dbReference type="ARBA" id="ARBA00004651"/>
    </source>
</evidence>
<evidence type="ECO:0000256" key="10">
    <source>
        <dbReference type="SAM" id="Phobius"/>
    </source>
</evidence>
<evidence type="ECO:0000256" key="8">
    <source>
        <dbReference type="ARBA" id="ARBA00023136"/>
    </source>
</evidence>
<evidence type="ECO:0000313" key="12">
    <source>
        <dbReference type="EMBL" id="QCI27218.1"/>
    </source>
</evidence>
<dbReference type="EMBL" id="CP032996">
    <property type="protein sequence ID" value="QCI27218.1"/>
    <property type="molecule type" value="Genomic_DNA"/>
</dbReference>
<feature type="transmembrane region" description="Helical" evidence="10">
    <location>
        <begin position="81"/>
        <end position="103"/>
    </location>
</feature>
<dbReference type="SUPFAM" id="SSF56176">
    <property type="entry name" value="FAD-binding/transporter-associated domain-like"/>
    <property type="match status" value="1"/>
</dbReference>
<evidence type="ECO:0000256" key="9">
    <source>
        <dbReference type="PROSITE-ProRule" id="PRU00703"/>
    </source>
</evidence>
<dbReference type="PROSITE" id="PS51371">
    <property type="entry name" value="CBS"/>
    <property type="match status" value="1"/>
</dbReference>
<dbReference type="GO" id="GO:0005886">
    <property type="term" value="C:plasma membrane"/>
    <property type="evidence" value="ECO:0007669"/>
    <property type="project" value="UniProtKB-SubCell"/>
</dbReference>
<keyword evidence="5" id="KW-0677">Repeat</keyword>
<dbReference type="InterPro" id="IPR005496">
    <property type="entry name" value="Integral_membrane_TerC"/>
</dbReference>
<keyword evidence="4 10" id="KW-0812">Transmembrane</keyword>
<keyword evidence="3" id="KW-1003">Cell membrane</keyword>
<dbReference type="InterPro" id="IPR036318">
    <property type="entry name" value="FAD-bd_PCMH-like_sf"/>
</dbReference>
<dbReference type="GO" id="GO:0050660">
    <property type="term" value="F:flavin adenine dinucleotide binding"/>
    <property type="evidence" value="ECO:0007669"/>
    <property type="project" value="InterPro"/>
</dbReference>
<dbReference type="FunFam" id="3.10.580.10:FF:000008">
    <property type="entry name" value="Integral membrane protein TerC"/>
    <property type="match status" value="1"/>
</dbReference>
<protein>
    <submittedName>
        <fullName evidence="12">TerC family protein</fullName>
    </submittedName>
</protein>
<feature type="domain" description="CBS" evidence="11">
    <location>
        <begin position="377"/>
        <end position="436"/>
    </location>
</feature>
<comment type="similarity">
    <text evidence="2">Belongs to the UPF0053 family.</text>
</comment>
<dbReference type="CDD" id="cd04590">
    <property type="entry name" value="CBS_pair_CorC_HlyC_assoc"/>
    <property type="match status" value="1"/>
</dbReference>
<evidence type="ECO:0000313" key="13">
    <source>
        <dbReference type="Proteomes" id="UP000298603"/>
    </source>
</evidence>